<evidence type="ECO:0000256" key="8">
    <source>
        <dbReference type="ARBA" id="ARBA00023242"/>
    </source>
</evidence>
<evidence type="ECO:0000256" key="9">
    <source>
        <dbReference type="PROSITE-ProRule" id="PRU00176"/>
    </source>
</evidence>
<dbReference type="PROSITE" id="PS50102">
    <property type="entry name" value="RRM"/>
    <property type="match status" value="1"/>
</dbReference>
<dbReference type="CDD" id="cd12670">
    <property type="entry name" value="RRM2_Nop12p_like"/>
    <property type="match status" value="1"/>
</dbReference>
<dbReference type="SUPFAM" id="SSF54928">
    <property type="entry name" value="RNA-binding domain, RBD"/>
    <property type="match status" value="2"/>
</dbReference>
<feature type="compositionally biased region" description="Acidic residues" evidence="10">
    <location>
        <begin position="185"/>
        <end position="207"/>
    </location>
</feature>
<feature type="compositionally biased region" description="Gly residues" evidence="10">
    <location>
        <begin position="572"/>
        <end position="583"/>
    </location>
</feature>
<dbReference type="PANTHER" id="PTHR23236:SF25">
    <property type="entry name" value="RNA-BINDING PROTEIN 34"/>
    <property type="match status" value="1"/>
</dbReference>
<evidence type="ECO:0000256" key="10">
    <source>
        <dbReference type="SAM" id="MobiDB-lite"/>
    </source>
</evidence>
<feature type="region of interest" description="Disordered" evidence="10">
    <location>
        <begin position="527"/>
        <end position="551"/>
    </location>
</feature>
<comment type="caution">
    <text evidence="12">The sequence shown here is derived from an EMBL/GenBank/DDBJ whole genome shotgun (WGS) entry which is preliminary data.</text>
</comment>
<evidence type="ECO:0000256" key="7">
    <source>
        <dbReference type="ARBA" id="ARBA00022884"/>
    </source>
</evidence>
<dbReference type="InterPro" id="IPR012677">
    <property type="entry name" value="Nucleotide-bd_a/b_plait_sf"/>
</dbReference>
<feature type="compositionally biased region" description="Basic and acidic residues" evidence="10">
    <location>
        <begin position="47"/>
        <end position="59"/>
    </location>
</feature>
<feature type="region of interest" description="Disordered" evidence="10">
    <location>
        <begin position="466"/>
        <end position="492"/>
    </location>
</feature>
<evidence type="ECO:0000256" key="5">
    <source>
        <dbReference type="ARBA" id="ARBA00022517"/>
    </source>
</evidence>
<dbReference type="InterPro" id="IPR000504">
    <property type="entry name" value="RRM_dom"/>
</dbReference>
<comment type="function">
    <text evidence="1">Involved in pre-25S rRNA processing.</text>
</comment>
<keyword evidence="5" id="KW-0690">Ribosome biogenesis</keyword>
<evidence type="ECO:0000259" key="11">
    <source>
        <dbReference type="PROSITE" id="PS50102"/>
    </source>
</evidence>
<accession>A0ABR1KRS7</accession>
<proteinExistence type="inferred from homology"/>
<evidence type="ECO:0000256" key="1">
    <source>
        <dbReference type="ARBA" id="ARBA00002475"/>
    </source>
</evidence>
<evidence type="ECO:0000256" key="6">
    <source>
        <dbReference type="ARBA" id="ARBA00022552"/>
    </source>
</evidence>
<dbReference type="InterPro" id="IPR035979">
    <property type="entry name" value="RBD_domain_sf"/>
</dbReference>
<dbReference type="PANTHER" id="PTHR23236">
    <property type="entry name" value="EUKARYOTIC TRANSLATION INITIATION FACTOR 4B/4H"/>
    <property type="match status" value="1"/>
</dbReference>
<feature type="region of interest" description="Disordered" evidence="10">
    <location>
        <begin position="564"/>
        <end position="610"/>
    </location>
</feature>
<feature type="compositionally biased region" description="Acidic residues" evidence="10">
    <location>
        <begin position="60"/>
        <end position="102"/>
    </location>
</feature>
<dbReference type="InterPro" id="IPR047189">
    <property type="entry name" value="RRM2_Nop12p-like"/>
</dbReference>
<evidence type="ECO:0000256" key="4">
    <source>
        <dbReference type="ARBA" id="ARBA00015520"/>
    </source>
</evidence>
<evidence type="ECO:0000256" key="3">
    <source>
        <dbReference type="ARBA" id="ARBA00007077"/>
    </source>
</evidence>
<keyword evidence="8" id="KW-0539">Nucleus</keyword>
<keyword evidence="13" id="KW-1185">Reference proteome</keyword>
<evidence type="ECO:0000256" key="2">
    <source>
        <dbReference type="ARBA" id="ARBA00004604"/>
    </source>
</evidence>
<comment type="similarity">
    <text evidence="3">Belongs to the RRM RBM34 family.</text>
</comment>
<comment type="subcellular location">
    <subcellularLocation>
        <location evidence="2">Nucleus</location>
        <location evidence="2">Nucleolus</location>
    </subcellularLocation>
</comment>
<feature type="compositionally biased region" description="Basic and acidic residues" evidence="10">
    <location>
        <begin position="153"/>
        <end position="184"/>
    </location>
</feature>
<feature type="compositionally biased region" description="Basic residues" evidence="10">
    <location>
        <begin position="584"/>
        <end position="610"/>
    </location>
</feature>
<name>A0ABR1KRS7_9PEZI</name>
<dbReference type="Proteomes" id="UP001363622">
    <property type="component" value="Unassembled WGS sequence"/>
</dbReference>
<organism evidence="12 13">
    <name type="scientific">Phyllosticta citriasiana</name>
    <dbReference type="NCBI Taxonomy" id="595635"/>
    <lineage>
        <taxon>Eukaryota</taxon>
        <taxon>Fungi</taxon>
        <taxon>Dikarya</taxon>
        <taxon>Ascomycota</taxon>
        <taxon>Pezizomycotina</taxon>
        <taxon>Dothideomycetes</taxon>
        <taxon>Dothideomycetes incertae sedis</taxon>
        <taxon>Botryosphaeriales</taxon>
        <taxon>Phyllostictaceae</taxon>
        <taxon>Phyllosticta</taxon>
    </lineage>
</organism>
<dbReference type="SMART" id="SM00360">
    <property type="entry name" value="RRM"/>
    <property type="match status" value="2"/>
</dbReference>
<evidence type="ECO:0000313" key="12">
    <source>
        <dbReference type="EMBL" id="KAK7520117.1"/>
    </source>
</evidence>
<feature type="domain" description="RRM" evidence="11">
    <location>
        <begin position="361"/>
        <end position="466"/>
    </location>
</feature>
<reference evidence="12 13" key="1">
    <citation type="submission" date="2024-04" db="EMBL/GenBank/DDBJ databases">
        <title>Phyllosticta paracitricarpa is synonymous to the EU quarantine fungus P. citricarpa based on phylogenomic analyses.</title>
        <authorList>
            <consortium name="Lawrence Berkeley National Laboratory"/>
            <person name="Van Ingen-Buijs V.A."/>
            <person name="Van Westerhoven A.C."/>
            <person name="Haridas S."/>
            <person name="Skiadas P."/>
            <person name="Martin F."/>
            <person name="Groenewald J.Z."/>
            <person name="Crous P.W."/>
            <person name="Seidl M.F."/>
        </authorList>
    </citation>
    <scope>NUCLEOTIDE SEQUENCE [LARGE SCALE GENOMIC DNA]</scope>
    <source>
        <strain evidence="12 13">CBS 123371</strain>
    </source>
</reference>
<keyword evidence="6" id="KW-0698">rRNA processing</keyword>
<feature type="region of interest" description="Disordered" evidence="10">
    <location>
        <begin position="1"/>
        <end position="238"/>
    </location>
</feature>
<dbReference type="EMBL" id="JBBPHU010000003">
    <property type="protein sequence ID" value="KAK7520117.1"/>
    <property type="molecule type" value="Genomic_DNA"/>
</dbReference>
<keyword evidence="7 9" id="KW-0694">RNA-binding</keyword>
<feature type="compositionally biased region" description="Basic and acidic residues" evidence="10">
    <location>
        <begin position="220"/>
        <end position="238"/>
    </location>
</feature>
<evidence type="ECO:0000313" key="13">
    <source>
        <dbReference type="Proteomes" id="UP001363622"/>
    </source>
</evidence>
<feature type="compositionally biased region" description="Polar residues" evidence="10">
    <location>
        <begin position="472"/>
        <end position="481"/>
    </location>
</feature>
<dbReference type="Gene3D" id="3.30.70.330">
    <property type="match status" value="2"/>
</dbReference>
<protein>
    <recommendedName>
        <fullName evidence="4">Nucleolar protein 12</fullName>
    </recommendedName>
</protein>
<sequence length="610" mass="66153">MAKDKSKKNATASHKNAPGLKLLADTKSIDPGLASLFAKPVGPAKPLPKEAYQELKKREEEEEADDESDEGEEVDDEDLSSIDEEIPSDNDDGSNDEEDGGSDETKQQLPEEDPEEVEIPVHESLTNGQDKTERKRKRKAEEDDLEGQYMRKLAKEEAKETAKRESERSKKRLKKEDGQAADKSDDSEDSDGSSGEEDEDSEMEDASDVSGADADADAEIPEHETKSSTKSKGEDAELDKAARTVFVSNVSTAAIKDKSAQKTFTKHMSSFLSELPKEKPAHKLESHRFRSTPFTASLPKKAAYVTKDIMDATAHSTNAYVVYSTQLAAREAARRLNGTVVLERHIRVDSVAHPAKADHRRCVFVGNLGFVDDESIIQQAEAERFGKAPRKKKEPGDVEEGLWREFGKCGTVESVRVVRDPKTRVGKGFAYVQFTDENAVEAALLFNDKKFPPMLPRKLRVTRAKPFKRTKQQQNASTSTRPVVGGGSSRIYNPKLSAEQKSLQGRAAKLLGKAGAAKIKKPDFAGTGANAVERKGDNGAKETSGPGGFKAPEAFVFEGYRASSKQGKSGLKLGGGGGGGKKGGSGKKGVKPASRSSKRAAAWKKGGGKK</sequence>
<gene>
    <name evidence="12" type="ORF">IWZ03DRAFT_398748</name>
</gene>
<dbReference type="Pfam" id="PF00076">
    <property type="entry name" value="RRM_1"/>
    <property type="match status" value="1"/>
</dbReference>